<dbReference type="EMBL" id="JAFHBD010000032">
    <property type="protein sequence ID" value="MBN2953523.1"/>
    <property type="molecule type" value="Genomic_DNA"/>
</dbReference>
<dbReference type="AlphaFoldDB" id="A0A939CDP5"/>
<evidence type="ECO:0000259" key="6">
    <source>
        <dbReference type="Pfam" id="PF00724"/>
    </source>
</evidence>
<dbReference type="Gene3D" id="3.20.20.70">
    <property type="entry name" value="Aldolase class I"/>
    <property type="match status" value="1"/>
</dbReference>
<evidence type="ECO:0000256" key="1">
    <source>
        <dbReference type="ARBA" id="ARBA00001917"/>
    </source>
</evidence>
<evidence type="ECO:0000256" key="4">
    <source>
        <dbReference type="ARBA" id="ARBA00022857"/>
    </source>
</evidence>
<dbReference type="SUPFAM" id="SSF51395">
    <property type="entry name" value="FMN-linked oxidoreductases"/>
    <property type="match status" value="1"/>
</dbReference>
<dbReference type="Proteomes" id="UP000737612">
    <property type="component" value="Unassembled WGS sequence"/>
</dbReference>
<protein>
    <submittedName>
        <fullName evidence="7">NADH:flavin oxidoreductase</fullName>
    </submittedName>
</protein>
<keyword evidence="2" id="KW-0285">Flavoprotein</keyword>
<reference evidence="7" key="1">
    <citation type="submission" date="2021-02" db="EMBL/GenBank/DDBJ databases">
        <title>Metagenome-assembled genomes from human diarrheal sample B26.</title>
        <authorList>
            <person name="Ateba T.P."/>
            <person name="Alayande K.A."/>
            <person name="Mwanza M."/>
        </authorList>
    </citation>
    <scope>NUCLEOTIDE SEQUENCE</scope>
    <source>
        <strain evidence="7">06WH</strain>
    </source>
</reference>
<proteinExistence type="predicted"/>
<comment type="cofactor">
    <cofactor evidence="1">
        <name>FMN</name>
        <dbReference type="ChEBI" id="CHEBI:58210"/>
    </cofactor>
</comment>
<evidence type="ECO:0000313" key="7">
    <source>
        <dbReference type="EMBL" id="MBN2953523.1"/>
    </source>
</evidence>
<comment type="caution">
    <text evidence="7">The sequence shown here is derived from an EMBL/GenBank/DDBJ whole genome shotgun (WGS) entry which is preliminary data.</text>
</comment>
<keyword evidence="4" id="KW-0521">NADP</keyword>
<evidence type="ECO:0000313" key="8">
    <source>
        <dbReference type="Proteomes" id="UP000737612"/>
    </source>
</evidence>
<dbReference type="PANTHER" id="PTHR43303:SF4">
    <property type="entry name" value="NADPH DEHYDROGENASE C23G7.10C-RELATED"/>
    <property type="match status" value="1"/>
</dbReference>
<sequence>MYQLATSLHAKNLDLKNRLVMPPMATAKCTEQGHVTDPLLDYYREKTAGGYFSMVITEHCFVSPEGMAHDRQLSIADDSTIEGLSRLVAVIHENGSKAIAQISHAGSEAKGSGLPTCSASMVSFGKHCAADHAMTADEIHTLVQKFALAAKRAKDAGYDGIELHSAHTYLLDQFYSPLSNHRTDEYGGSISNRIRIHLEIIRAVKKQVGEDYPILLRLGALDYQEGGSTTEDAILAAKAFEKAGISILDISGGMNGYIVPGKAAEQGYYCDVTAALKKEISIPIIMTGGIKEIEFAEEIVRTGQTDLVGIGRAVLKDSNWIRNAAKKIGL</sequence>
<name>A0A939CDP5_9FIRM</name>
<accession>A0A939CDP5</accession>
<evidence type="ECO:0000256" key="5">
    <source>
        <dbReference type="ARBA" id="ARBA00023002"/>
    </source>
</evidence>
<dbReference type="CDD" id="cd02803">
    <property type="entry name" value="OYE_like_FMN_family"/>
    <property type="match status" value="1"/>
</dbReference>
<dbReference type="GO" id="GO:0003959">
    <property type="term" value="F:NADPH dehydrogenase activity"/>
    <property type="evidence" value="ECO:0007669"/>
    <property type="project" value="InterPro"/>
</dbReference>
<feature type="domain" description="NADH:flavin oxidoreductase/NADH oxidase N-terminal" evidence="6">
    <location>
        <begin position="8"/>
        <end position="328"/>
    </location>
</feature>
<dbReference type="Pfam" id="PF00724">
    <property type="entry name" value="Oxidored_FMN"/>
    <property type="match status" value="1"/>
</dbReference>
<keyword evidence="3" id="KW-0288">FMN</keyword>
<dbReference type="InterPro" id="IPR001155">
    <property type="entry name" value="OxRdtase_FMN_N"/>
</dbReference>
<organism evidence="7 8">
    <name type="scientific">Fusicatenibacter saccharivorans</name>
    <dbReference type="NCBI Taxonomy" id="1150298"/>
    <lineage>
        <taxon>Bacteria</taxon>
        <taxon>Bacillati</taxon>
        <taxon>Bacillota</taxon>
        <taxon>Clostridia</taxon>
        <taxon>Lachnospirales</taxon>
        <taxon>Lachnospiraceae</taxon>
        <taxon>Fusicatenibacter</taxon>
    </lineage>
</organism>
<dbReference type="InterPro" id="IPR013785">
    <property type="entry name" value="Aldolase_TIM"/>
</dbReference>
<dbReference type="GO" id="GO:0050661">
    <property type="term" value="F:NADP binding"/>
    <property type="evidence" value="ECO:0007669"/>
    <property type="project" value="InterPro"/>
</dbReference>
<gene>
    <name evidence="7" type="ORF">JTJ23_07950</name>
</gene>
<evidence type="ECO:0000256" key="3">
    <source>
        <dbReference type="ARBA" id="ARBA00022643"/>
    </source>
</evidence>
<dbReference type="InterPro" id="IPR044152">
    <property type="entry name" value="YqjM-like"/>
</dbReference>
<evidence type="ECO:0000256" key="2">
    <source>
        <dbReference type="ARBA" id="ARBA00022630"/>
    </source>
</evidence>
<dbReference type="PANTHER" id="PTHR43303">
    <property type="entry name" value="NADPH DEHYDROGENASE C23G7.10C-RELATED"/>
    <property type="match status" value="1"/>
</dbReference>
<keyword evidence="5" id="KW-0560">Oxidoreductase</keyword>
<dbReference type="GO" id="GO:0010181">
    <property type="term" value="F:FMN binding"/>
    <property type="evidence" value="ECO:0007669"/>
    <property type="project" value="InterPro"/>
</dbReference>